<dbReference type="Pfam" id="PF00035">
    <property type="entry name" value="dsrm"/>
    <property type="match status" value="1"/>
</dbReference>
<dbReference type="AlphaFoldDB" id="A0A699I033"/>
<reference evidence="4" key="1">
    <citation type="journal article" date="2019" name="Sci. Rep.">
        <title>Draft genome of Tanacetum cinerariifolium, the natural source of mosquito coil.</title>
        <authorList>
            <person name="Yamashiro T."/>
            <person name="Shiraishi A."/>
            <person name="Satake H."/>
            <person name="Nakayama K."/>
        </authorList>
    </citation>
    <scope>NUCLEOTIDE SEQUENCE</scope>
</reference>
<dbReference type="InterPro" id="IPR014720">
    <property type="entry name" value="dsRBD_dom"/>
</dbReference>
<evidence type="ECO:0000256" key="1">
    <source>
        <dbReference type="PROSITE-ProRule" id="PRU00266"/>
    </source>
</evidence>
<feature type="domain" description="DRBM" evidence="3">
    <location>
        <begin position="60"/>
        <end position="83"/>
    </location>
</feature>
<evidence type="ECO:0000313" key="4">
    <source>
        <dbReference type="EMBL" id="GEY97701.1"/>
    </source>
</evidence>
<feature type="region of interest" description="Disordered" evidence="2">
    <location>
        <begin position="1"/>
        <end position="35"/>
    </location>
</feature>
<sequence length="277" mass="31622">MKSEYTLHVECENKDEEKNFGGDNNEDKDFDGSDGKRFVSLLSWATERNEREETGEKVVTGMGKTRKDAQQQAAENALRSLDDKYVTCIISQAKKLNKHPDNQPTKMESGFLCETDSDEDGENSSEVSTPIESTHQALFSTRRGACCLKYKSDTAKALNRIPHHLSDSIRQRLSLEHIHLGKCTQVLSIHTLRIWPRLRMGFCGISVYSTYRSARMAQNCMFLSPLLDKNLQLQQEPFPYGSETEYTTSVLSPQMLKHMHQMRDSINLPFSHLTDHE</sequence>
<protein>
    <submittedName>
        <fullName evidence="4">RNA polymerase II C-terminal domain phosphatase-like 2 isoform X2</fullName>
    </submittedName>
</protein>
<proteinExistence type="predicted"/>
<organism evidence="4">
    <name type="scientific">Tanacetum cinerariifolium</name>
    <name type="common">Dalmatian daisy</name>
    <name type="synonym">Chrysanthemum cinerariifolium</name>
    <dbReference type="NCBI Taxonomy" id="118510"/>
    <lineage>
        <taxon>Eukaryota</taxon>
        <taxon>Viridiplantae</taxon>
        <taxon>Streptophyta</taxon>
        <taxon>Embryophyta</taxon>
        <taxon>Tracheophyta</taxon>
        <taxon>Spermatophyta</taxon>
        <taxon>Magnoliopsida</taxon>
        <taxon>eudicotyledons</taxon>
        <taxon>Gunneridae</taxon>
        <taxon>Pentapetalae</taxon>
        <taxon>asterids</taxon>
        <taxon>campanulids</taxon>
        <taxon>Asterales</taxon>
        <taxon>Asteraceae</taxon>
        <taxon>Asteroideae</taxon>
        <taxon>Anthemideae</taxon>
        <taxon>Anthemidinae</taxon>
        <taxon>Tanacetum</taxon>
    </lineage>
</organism>
<name>A0A699I033_TANCI</name>
<dbReference type="GO" id="GO:0003723">
    <property type="term" value="F:RNA binding"/>
    <property type="evidence" value="ECO:0007669"/>
    <property type="project" value="UniProtKB-UniRule"/>
</dbReference>
<evidence type="ECO:0000256" key="2">
    <source>
        <dbReference type="SAM" id="MobiDB-lite"/>
    </source>
</evidence>
<evidence type="ECO:0000259" key="3">
    <source>
        <dbReference type="PROSITE" id="PS50137"/>
    </source>
</evidence>
<keyword evidence="1" id="KW-0694">RNA-binding</keyword>
<dbReference type="EMBL" id="BKCJ010228244">
    <property type="protein sequence ID" value="GEY97701.1"/>
    <property type="molecule type" value="Genomic_DNA"/>
</dbReference>
<dbReference type="Gene3D" id="3.30.160.20">
    <property type="match status" value="1"/>
</dbReference>
<dbReference type="SUPFAM" id="SSF54768">
    <property type="entry name" value="dsRNA-binding domain-like"/>
    <property type="match status" value="1"/>
</dbReference>
<comment type="caution">
    <text evidence="4">The sequence shown here is derived from an EMBL/GenBank/DDBJ whole genome shotgun (WGS) entry which is preliminary data.</text>
</comment>
<accession>A0A699I033</accession>
<dbReference type="PROSITE" id="PS50137">
    <property type="entry name" value="DS_RBD"/>
    <property type="match status" value="1"/>
</dbReference>
<gene>
    <name evidence="4" type="ORF">Tci_469675</name>
</gene>